<dbReference type="Pfam" id="PF18962">
    <property type="entry name" value="Por_Secre_tail"/>
    <property type="match status" value="1"/>
</dbReference>
<name>A0A556MNP6_9FLAO</name>
<organism evidence="3 4">
    <name type="scientific">Fluviicola chungangensis</name>
    <dbReference type="NCBI Taxonomy" id="2597671"/>
    <lineage>
        <taxon>Bacteria</taxon>
        <taxon>Pseudomonadati</taxon>
        <taxon>Bacteroidota</taxon>
        <taxon>Flavobacteriia</taxon>
        <taxon>Flavobacteriales</taxon>
        <taxon>Crocinitomicaceae</taxon>
        <taxon>Fluviicola</taxon>
    </lineage>
</organism>
<keyword evidence="1" id="KW-0732">Signal</keyword>
<dbReference type="EMBL" id="VLPL01000008">
    <property type="protein sequence ID" value="TSJ41329.1"/>
    <property type="molecule type" value="Genomic_DNA"/>
</dbReference>
<feature type="domain" description="Secretion system C-terminal sorting" evidence="2">
    <location>
        <begin position="687"/>
        <end position="752"/>
    </location>
</feature>
<gene>
    <name evidence="3" type="ORF">FO442_15570</name>
</gene>
<evidence type="ECO:0000313" key="3">
    <source>
        <dbReference type="EMBL" id="TSJ41329.1"/>
    </source>
</evidence>
<evidence type="ECO:0000259" key="2">
    <source>
        <dbReference type="Pfam" id="PF18962"/>
    </source>
</evidence>
<keyword evidence="4" id="KW-1185">Reference proteome</keyword>
<evidence type="ECO:0000313" key="4">
    <source>
        <dbReference type="Proteomes" id="UP000316008"/>
    </source>
</evidence>
<dbReference type="OrthoDB" id="1081439at2"/>
<dbReference type="AlphaFoldDB" id="A0A556MNP6"/>
<dbReference type="Proteomes" id="UP000316008">
    <property type="component" value="Unassembled WGS sequence"/>
</dbReference>
<dbReference type="NCBIfam" id="TIGR04183">
    <property type="entry name" value="Por_Secre_tail"/>
    <property type="match status" value="1"/>
</dbReference>
<proteinExistence type="predicted"/>
<protein>
    <submittedName>
        <fullName evidence="3">T9SS type A sorting domain-containing protein</fullName>
    </submittedName>
</protein>
<accession>A0A556MNP6</accession>
<evidence type="ECO:0000256" key="1">
    <source>
        <dbReference type="ARBA" id="ARBA00022729"/>
    </source>
</evidence>
<reference evidence="3 4" key="1">
    <citation type="submission" date="2019-07" db="EMBL/GenBank/DDBJ databases">
        <authorList>
            <person name="Huq M.A."/>
        </authorList>
    </citation>
    <scope>NUCLEOTIDE SEQUENCE [LARGE SCALE GENOMIC DNA]</scope>
    <source>
        <strain evidence="3 4">MAH-3</strain>
    </source>
</reference>
<comment type="caution">
    <text evidence="3">The sequence shown here is derived from an EMBL/GenBank/DDBJ whole genome shotgun (WGS) entry which is preliminary data.</text>
</comment>
<sequence>MKTLLLKSGLFVVVLTLISTGKLFAFTAVTDGDWTDPATWGGTAPSGNVSNQDITIPSGIDVNMNTNVTFSGLLNSFTVDGTLTSSTNSELSIQTGTFNGSGDVDIQRIVFTGLLVSYSFSGDMTVNTFVNSGSIIAFTSQVTVTDSLHLDDGTLTLNTGSNLMLNANAKVVRNNGSLATTGGVFNSGGAYHVHYIGGSKTTGIEINSMDMENADITLDDNASVLTMGSDLIIHGNLMLNTGTLNVGANDLEIHGNMDIQSGTALTTTAASNVTIETASSLSSGLVFTSGSSVDQFAINYTGSSGSVILKSSLSVAGELQLHNGTLSIESGAVLTMSAGSLVQVINGKLENGGGTFTGTASYDVEYLGDSTTTTGEEITGSGLNDVEVNLAEGEVMLDDDATVGGELSLVSGKLNLNSNNLVLNGTLDQESSSPIVGNMNSDLHLNITSAGNDTIYFDGSNSDLEQLIVDVTGGGDIVLGSGLHIHDELTMTSGSVRLMNDNLVVEQDANITGYSDTRYIVTPNAGKLQMYVPAFSSYVVFPVGTESSYSPASIQQVSTGTAGNFMVKTFNGLFTGGTENSGFNSATGGSVVNRTWLVESDAGTVNMNLKLGWMVTSEVNGFDRTNAYITHYTNNDWDTQVSGSATAGANSTYEISRSGITSLSPFAVADEDAELIVDENELLTIHLYPNPCTDVMNVTYASANNHPYTCQVTDVTGRVYEVARTGENQMDVSALSKGTYLLKMIDTETNKVSVRQFVKQ</sequence>
<dbReference type="RefSeq" id="WP_144334141.1">
    <property type="nucleotide sequence ID" value="NZ_VLPL01000008.1"/>
</dbReference>
<dbReference type="InterPro" id="IPR026444">
    <property type="entry name" value="Secre_tail"/>
</dbReference>